<accession>A0A182FV85</accession>
<keyword evidence="2" id="KW-0813">Transport</keyword>
<evidence type="ECO:0000259" key="9">
    <source>
        <dbReference type="Pfam" id="PF03520"/>
    </source>
</evidence>
<proteinExistence type="predicted"/>
<dbReference type="PANTHER" id="PTHR47735:SF14">
    <property type="entry name" value="POTASSIUM VOLTAGE-GATED CHANNEL SUBFAMILY KQT MEMBER 1"/>
    <property type="match status" value="1"/>
</dbReference>
<evidence type="ECO:0000313" key="11">
    <source>
        <dbReference type="Proteomes" id="UP000069272"/>
    </source>
</evidence>
<feature type="compositionally biased region" description="Acidic residues" evidence="8">
    <location>
        <begin position="172"/>
        <end position="192"/>
    </location>
</feature>
<feature type="domain" description="Potassium channel voltage dependent KCNQ C-terminal" evidence="9">
    <location>
        <begin position="194"/>
        <end position="266"/>
    </location>
</feature>
<dbReference type="InterPro" id="IPR013821">
    <property type="entry name" value="K_chnl_volt-dep_KCNQ_C"/>
</dbReference>
<dbReference type="STRING" id="7167.A0A182FV85"/>
<keyword evidence="3" id="KW-1003">Cell membrane</keyword>
<keyword evidence="11" id="KW-1185">Reference proteome</keyword>
<name>A0A182FV85_ANOAL</name>
<evidence type="ECO:0000256" key="8">
    <source>
        <dbReference type="SAM" id="MobiDB-lite"/>
    </source>
</evidence>
<feature type="region of interest" description="Disordered" evidence="8">
    <location>
        <begin position="41"/>
        <end position="128"/>
    </location>
</feature>
<dbReference type="VEuPathDB" id="VectorBase:AALB20_033413"/>
<protein>
    <recommendedName>
        <fullName evidence="9">Potassium channel voltage dependent KCNQ C-terminal domain-containing protein</fullName>
    </recommendedName>
</protein>
<sequence length="305" mass="32994">MSSLCMCHHRSLFVVVRSYLKTVRVQTLMVQVARRGASVLKRRKSRNRMEAPQMKPTGNAAGVGGAASTATVPGPPTGTTTTGGGTTTTGTIQTGAASGAAADSGAVVVPNTPGPASAGGPMSAELAKSESDGDVVFYMEEPRAGGTPLRTRRNDANRGMFVSQNSSVTEAPSDEVEAEPEPEPEPEPDDEPEPARVTQLTEAHRNAIRAIRKIKYFVARRKFQQARKPYDVRDVIEQYSQGHLNMMVRIKELQRRLDQTLGKPGSYLAGIDRVGNIKPMTVGARLYRVEQQLSVMDKNCGWDEI</sequence>
<evidence type="ECO:0000256" key="5">
    <source>
        <dbReference type="ARBA" id="ARBA00023065"/>
    </source>
</evidence>
<dbReference type="Gene3D" id="6.10.140.1910">
    <property type="match status" value="1"/>
</dbReference>
<evidence type="ECO:0000313" key="10">
    <source>
        <dbReference type="EnsemblMetazoa" id="AALB010470-PA"/>
    </source>
</evidence>
<dbReference type="InterPro" id="IPR003937">
    <property type="entry name" value="K_chnl_volt-dep_KCNQ"/>
</dbReference>
<evidence type="ECO:0000256" key="6">
    <source>
        <dbReference type="ARBA" id="ARBA00023303"/>
    </source>
</evidence>
<reference evidence="10" key="2">
    <citation type="submission" date="2022-08" db="UniProtKB">
        <authorList>
            <consortium name="EnsemblMetazoa"/>
        </authorList>
    </citation>
    <scope>IDENTIFICATION</scope>
    <source>
        <strain evidence="10">STECLA/ALBI9_A</strain>
    </source>
</reference>
<feature type="region of interest" description="Disordered" evidence="8">
    <location>
        <begin position="140"/>
        <end position="197"/>
    </location>
</feature>
<keyword evidence="4" id="KW-0630">Potassium</keyword>
<keyword evidence="6" id="KW-0407">Ion channel</keyword>
<evidence type="ECO:0000256" key="2">
    <source>
        <dbReference type="ARBA" id="ARBA00022448"/>
    </source>
</evidence>
<comment type="subcellular location">
    <subcellularLocation>
        <location evidence="1">Cell membrane</location>
        <topology evidence="1">Multi-pass membrane protein</topology>
    </subcellularLocation>
</comment>
<dbReference type="Proteomes" id="UP000069272">
    <property type="component" value="Chromosome 3R"/>
</dbReference>
<evidence type="ECO:0000256" key="7">
    <source>
        <dbReference type="ARBA" id="ARBA00034430"/>
    </source>
</evidence>
<keyword evidence="3" id="KW-0472">Membrane</keyword>
<dbReference type="GO" id="GO:0005249">
    <property type="term" value="F:voltage-gated potassium channel activity"/>
    <property type="evidence" value="ECO:0007669"/>
    <property type="project" value="InterPro"/>
</dbReference>
<dbReference type="GO" id="GO:0008076">
    <property type="term" value="C:voltage-gated potassium channel complex"/>
    <property type="evidence" value="ECO:0007669"/>
    <property type="project" value="TreeGrafter"/>
</dbReference>
<feature type="compositionally biased region" description="Low complexity" evidence="8">
    <location>
        <begin position="88"/>
        <end position="110"/>
    </location>
</feature>
<evidence type="ECO:0000256" key="3">
    <source>
        <dbReference type="ARBA" id="ARBA00022475"/>
    </source>
</evidence>
<reference evidence="10 11" key="1">
    <citation type="journal article" date="2017" name="G3 (Bethesda)">
        <title>The Physical Genome Mapping of Anopheles albimanus Corrected Scaffold Misassemblies and Identified Interarm Rearrangements in Genus Anopheles.</title>
        <authorList>
            <person name="Artemov G.N."/>
            <person name="Peery A.N."/>
            <person name="Jiang X."/>
            <person name="Tu Z."/>
            <person name="Stegniy V.N."/>
            <person name="Sharakhova M.V."/>
            <person name="Sharakhov I.V."/>
        </authorList>
    </citation>
    <scope>NUCLEOTIDE SEQUENCE [LARGE SCALE GENOMIC DNA]</scope>
    <source>
        <strain evidence="10 11">ALBI9_A</strain>
    </source>
</reference>
<organism evidence="10 11">
    <name type="scientific">Anopheles albimanus</name>
    <name type="common">New world malaria mosquito</name>
    <dbReference type="NCBI Taxonomy" id="7167"/>
    <lineage>
        <taxon>Eukaryota</taxon>
        <taxon>Metazoa</taxon>
        <taxon>Ecdysozoa</taxon>
        <taxon>Arthropoda</taxon>
        <taxon>Hexapoda</taxon>
        <taxon>Insecta</taxon>
        <taxon>Pterygota</taxon>
        <taxon>Neoptera</taxon>
        <taxon>Endopterygota</taxon>
        <taxon>Diptera</taxon>
        <taxon>Nematocera</taxon>
        <taxon>Culicoidea</taxon>
        <taxon>Culicidae</taxon>
        <taxon>Anophelinae</taxon>
        <taxon>Anopheles</taxon>
    </lineage>
</organism>
<dbReference type="Pfam" id="PF03520">
    <property type="entry name" value="KCNQ_channel"/>
    <property type="match status" value="1"/>
</dbReference>
<evidence type="ECO:0000256" key="1">
    <source>
        <dbReference type="ARBA" id="ARBA00004651"/>
    </source>
</evidence>
<comment type="catalytic activity">
    <reaction evidence="7">
        <text>K(+)(in) = K(+)(out)</text>
        <dbReference type="Rhea" id="RHEA:29463"/>
        <dbReference type="ChEBI" id="CHEBI:29103"/>
    </reaction>
</comment>
<evidence type="ECO:0000256" key="4">
    <source>
        <dbReference type="ARBA" id="ARBA00022958"/>
    </source>
</evidence>
<dbReference type="EnsemblMetazoa" id="AALB010470-RA">
    <property type="protein sequence ID" value="AALB010470-PA"/>
    <property type="gene ID" value="AALB010470"/>
</dbReference>
<feature type="compositionally biased region" description="Low complexity" evidence="8">
    <location>
        <begin position="56"/>
        <end position="80"/>
    </location>
</feature>
<keyword evidence="5" id="KW-0406">Ion transport</keyword>
<dbReference type="VEuPathDB" id="VectorBase:AALB010470"/>
<dbReference type="AlphaFoldDB" id="A0A182FV85"/>
<dbReference type="PANTHER" id="PTHR47735">
    <property type="entry name" value="POTASSIUM VOLTAGE-GATED CHANNEL SUBFAMILY KQT MEMBER 4"/>
    <property type="match status" value="1"/>
</dbReference>